<keyword evidence="3" id="KW-1185">Reference proteome</keyword>
<dbReference type="Proteomes" id="UP000613011">
    <property type="component" value="Unassembled WGS sequence"/>
</dbReference>
<dbReference type="InterPro" id="IPR050464">
    <property type="entry name" value="Zeta_carotene_desat/Oxidored"/>
</dbReference>
<evidence type="ECO:0000313" key="2">
    <source>
        <dbReference type="EMBL" id="MBL0423228.1"/>
    </source>
</evidence>
<evidence type="ECO:0000313" key="3">
    <source>
        <dbReference type="Proteomes" id="UP000613011"/>
    </source>
</evidence>
<name>A0A936ZTK1_9BURK</name>
<feature type="domain" description="Amine oxidase" evidence="1">
    <location>
        <begin position="31"/>
        <end position="300"/>
    </location>
</feature>
<accession>A0A936ZTK1</accession>
<evidence type="ECO:0000259" key="1">
    <source>
        <dbReference type="Pfam" id="PF01593"/>
    </source>
</evidence>
<proteinExistence type="predicted"/>
<dbReference type="EMBL" id="JAEQNA010000012">
    <property type="protein sequence ID" value="MBL0423228.1"/>
    <property type="molecule type" value="Genomic_DNA"/>
</dbReference>
<dbReference type="SUPFAM" id="SSF51905">
    <property type="entry name" value="FAD/NAD(P)-binding domain"/>
    <property type="match status" value="1"/>
</dbReference>
<dbReference type="AlphaFoldDB" id="A0A936ZTK1"/>
<protein>
    <submittedName>
        <fullName evidence="2">FAD-dependent oxidoreductase</fullName>
    </submittedName>
</protein>
<dbReference type="InterPro" id="IPR002937">
    <property type="entry name" value="Amino_oxidase"/>
</dbReference>
<organism evidence="2 3">
    <name type="scientific">Ramlibacter aurantiacus</name>
    <dbReference type="NCBI Taxonomy" id="2801330"/>
    <lineage>
        <taxon>Bacteria</taxon>
        <taxon>Pseudomonadati</taxon>
        <taxon>Pseudomonadota</taxon>
        <taxon>Betaproteobacteria</taxon>
        <taxon>Burkholderiales</taxon>
        <taxon>Comamonadaceae</taxon>
        <taxon>Ramlibacter</taxon>
    </lineage>
</organism>
<dbReference type="PANTHER" id="PTHR42923">
    <property type="entry name" value="PROTOPORPHYRINOGEN OXIDASE"/>
    <property type="match status" value="1"/>
</dbReference>
<dbReference type="Gene3D" id="3.30.70.1990">
    <property type="match status" value="1"/>
</dbReference>
<dbReference type="GO" id="GO:0016491">
    <property type="term" value="F:oxidoreductase activity"/>
    <property type="evidence" value="ECO:0007669"/>
    <property type="project" value="InterPro"/>
</dbReference>
<sequence length="486" mass="55109">MINTRFGQVPLLMRAPGAPMTRVAVIGAGPSGLYAAEALRRTGRHEVLVFERQARVGGMALTRTYDAPDGRRIPYDMGSGQPFSSRKLFKLIKELHLHLGSDLGEGIRPGTPCHFRFLDTHTGEYSADFLRHRLTGQPLGRQLTQMRDFARLIPWILRFRKLARPGHAHGFSPELLRMSEAEWMKACDFKLIGPLLRALSSISSHGGIHEDAADPRSLVQSLKSFVFALNPPLRYTMGVWLPVREGYQEVLTRLARRLNVMTRAEITAIRRSDEGVHITCNGQDYEFDHLIIACPPGKVAAAMDCDVEETTLYARVRNRPTWRVCFLARGIPEPRGVYVFTDQAERADAPHALCDFHCHALIEGTGTDALRLYCGIVGHDRLDGIDAALQESERLLVKVFGAHDIRWIDKVFWPQFNSHFGIEDLASGIYDQFEQLQGRNRTWYTGEYLAGNSHSMTLEYSWRLVERHFSMAPKPVRGQRHEHRYA</sequence>
<dbReference type="PRINTS" id="PR00419">
    <property type="entry name" value="ADXRDTASE"/>
</dbReference>
<reference evidence="2" key="1">
    <citation type="submission" date="2021-01" db="EMBL/GenBank/DDBJ databases">
        <title>Ramlibacter sp. strain AW1 16S ribosomal RNA gene Genome sequencing and assembly.</title>
        <authorList>
            <person name="Kang M."/>
        </authorList>
    </citation>
    <scope>NUCLEOTIDE SEQUENCE</scope>
    <source>
        <strain evidence="2">AW1</strain>
    </source>
</reference>
<comment type="caution">
    <text evidence="2">The sequence shown here is derived from an EMBL/GenBank/DDBJ whole genome shotgun (WGS) entry which is preliminary data.</text>
</comment>
<gene>
    <name evidence="2" type="ORF">JI739_23025</name>
</gene>
<dbReference type="InterPro" id="IPR036188">
    <property type="entry name" value="FAD/NAD-bd_sf"/>
</dbReference>
<dbReference type="Pfam" id="PF01593">
    <property type="entry name" value="Amino_oxidase"/>
    <property type="match status" value="1"/>
</dbReference>
<dbReference type="Gene3D" id="1.10.405.20">
    <property type="match status" value="1"/>
</dbReference>
<dbReference type="Gene3D" id="3.50.50.60">
    <property type="entry name" value="FAD/NAD(P)-binding domain"/>
    <property type="match status" value="1"/>
</dbReference>